<sequence>MPTKNPHITMAALSKDVDNSGFSTCSHPEDDVLHLAVEATFGFPVSLEPVHIEAIADGFSTPGSHCEPIVYCVSLSTREGESFARHVDNSSPFSATTSTSRIIAPIINTHPMITRSKAGVYKLKVFAVECHDTPSTIKEALQHPLWVVVVQEEYDALM</sequence>
<reference evidence="1 2" key="1">
    <citation type="journal article" date="2024" name="G3 (Bethesda)">
        <title>Genome assembly of Hibiscus sabdariffa L. provides insights into metabolisms of medicinal natural products.</title>
        <authorList>
            <person name="Kim T."/>
        </authorList>
    </citation>
    <scope>NUCLEOTIDE SEQUENCE [LARGE SCALE GENOMIC DNA]</scope>
    <source>
        <strain evidence="1">TK-2024</strain>
        <tissue evidence="1">Old leaves</tissue>
    </source>
</reference>
<dbReference type="Proteomes" id="UP001396334">
    <property type="component" value="Unassembled WGS sequence"/>
</dbReference>
<protein>
    <submittedName>
        <fullName evidence="1">Uncharacterized protein</fullName>
    </submittedName>
</protein>
<comment type="caution">
    <text evidence="1">The sequence shown here is derived from an EMBL/GenBank/DDBJ whole genome shotgun (WGS) entry which is preliminary data.</text>
</comment>
<name>A0ABR2U7Z2_9ROSI</name>
<accession>A0ABR2U7Z2</accession>
<evidence type="ECO:0000313" key="1">
    <source>
        <dbReference type="EMBL" id="KAK9045681.1"/>
    </source>
</evidence>
<keyword evidence="2" id="KW-1185">Reference proteome</keyword>
<gene>
    <name evidence="1" type="ORF">V6N11_051590</name>
</gene>
<organism evidence="1 2">
    <name type="scientific">Hibiscus sabdariffa</name>
    <name type="common">roselle</name>
    <dbReference type="NCBI Taxonomy" id="183260"/>
    <lineage>
        <taxon>Eukaryota</taxon>
        <taxon>Viridiplantae</taxon>
        <taxon>Streptophyta</taxon>
        <taxon>Embryophyta</taxon>
        <taxon>Tracheophyta</taxon>
        <taxon>Spermatophyta</taxon>
        <taxon>Magnoliopsida</taxon>
        <taxon>eudicotyledons</taxon>
        <taxon>Gunneridae</taxon>
        <taxon>Pentapetalae</taxon>
        <taxon>rosids</taxon>
        <taxon>malvids</taxon>
        <taxon>Malvales</taxon>
        <taxon>Malvaceae</taxon>
        <taxon>Malvoideae</taxon>
        <taxon>Hibiscus</taxon>
    </lineage>
</organism>
<evidence type="ECO:0000313" key="2">
    <source>
        <dbReference type="Proteomes" id="UP001396334"/>
    </source>
</evidence>
<proteinExistence type="predicted"/>
<dbReference type="EMBL" id="JBBPBN010000001">
    <property type="protein sequence ID" value="KAK9045681.1"/>
    <property type="molecule type" value="Genomic_DNA"/>
</dbReference>